<evidence type="ECO:0000259" key="1">
    <source>
        <dbReference type="Pfam" id="PF13274"/>
    </source>
</evidence>
<comment type="caution">
    <text evidence="2">The sequence shown here is derived from an EMBL/GenBank/DDBJ whole genome shotgun (WGS) entry which is preliminary data.</text>
</comment>
<feature type="domain" description="Antitoxin SocA-like Panacea" evidence="1">
    <location>
        <begin position="47"/>
        <end position="142"/>
    </location>
</feature>
<evidence type="ECO:0000313" key="2">
    <source>
        <dbReference type="EMBL" id="NWN45911.1"/>
    </source>
</evidence>
<dbReference type="InterPro" id="IPR025272">
    <property type="entry name" value="SocA_Panacea"/>
</dbReference>
<proteinExistence type="predicted"/>
<gene>
    <name evidence="2" type="ORF">HR065_02335</name>
</gene>
<dbReference type="AlphaFoldDB" id="A0A851HCW1"/>
<reference evidence="2 3" key="1">
    <citation type="submission" date="2020-06" db="EMBL/GenBank/DDBJ databases">
        <title>Draft genome sequence of Candidatus Phytoplasma pruni (X-disease group, subgroup 16SrIII-B) strain ChTDIII from Argentina.</title>
        <authorList>
            <person name="Fernandez F.D."/>
            <person name="Zuebert C."/>
            <person name="Huettel B."/>
            <person name="Kube M."/>
            <person name="Conci L.R."/>
        </authorList>
    </citation>
    <scope>NUCLEOTIDE SEQUENCE [LARGE SCALE GENOMIC DNA]</scope>
    <source>
        <strain evidence="2 3">ChTDIII</strain>
    </source>
</reference>
<accession>A0A851HCW1</accession>
<dbReference type="Pfam" id="PF13274">
    <property type="entry name" value="SocA_Panacea"/>
    <property type="match status" value="1"/>
</dbReference>
<sequence>MAIVNYKFEMKFLDGLFKAKDNLINMSYYLIHQAQKQEINDITNLKLQKLIFYSYAHYLVQHKNKKTLFDYSIEAWPYGPVIPTLYFLFRGNQGKPINKEHINAYINTNQIIGKDSIDYILAKYGKKTGIELTDKTHSEDPWINAWRLNQRFEERIIERDHIYEYYKINKL</sequence>
<dbReference type="RefSeq" id="WP_178734297.1">
    <property type="nucleotide sequence ID" value="NZ_JABUOH010000051.1"/>
</dbReference>
<keyword evidence="3" id="KW-1185">Reference proteome</keyword>
<dbReference type="Proteomes" id="UP000568109">
    <property type="component" value="Unassembled WGS sequence"/>
</dbReference>
<protein>
    <submittedName>
        <fullName evidence="2">DUF4065 domain-containing protein</fullName>
    </submittedName>
</protein>
<dbReference type="EMBL" id="JABUOH010000051">
    <property type="protein sequence ID" value="NWN45911.1"/>
    <property type="molecule type" value="Genomic_DNA"/>
</dbReference>
<evidence type="ECO:0000313" key="3">
    <source>
        <dbReference type="Proteomes" id="UP000568109"/>
    </source>
</evidence>
<name>A0A851HCW1_9MOLU</name>
<organism evidence="2 3">
    <name type="scientific">Candidatus Phytoplasma pruni</name>
    <dbReference type="NCBI Taxonomy" id="479893"/>
    <lineage>
        <taxon>Bacteria</taxon>
        <taxon>Bacillati</taxon>
        <taxon>Mycoplasmatota</taxon>
        <taxon>Mollicutes</taxon>
        <taxon>Acholeplasmatales</taxon>
        <taxon>Acholeplasmataceae</taxon>
        <taxon>Candidatus Phytoplasma</taxon>
        <taxon>16SrIII (X-disease group)</taxon>
    </lineage>
</organism>